<reference evidence="3 4" key="2">
    <citation type="journal article" date="2024" name="Int. J. Syst. Evol. Microbiol.">
        <title>Promethearchaeum syntrophicum gen. nov., sp. nov., an anaerobic, obligately syntrophic archaeon, the first isolate of the lineage 'Asgard' archaea, and proposal of the new archaeal phylum Promethearchaeota phyl. nov. and kingdom Promethearchaeati regn. nov.</title>
        <authorList>
            <person name="Imachi H."/>
            <person name="Nobu M.K."/>
            <person name="Kato S."/>
            <person name="Takaki Y."/>
            <person name="Miyazaki M."/>
            <person name="Miyata M."/>
            <person name="Ogawara M."/>
            <person name="Saito Y."/>
            <person name="Sakai S."/>
            <person name="Tahara Y.O."/>
            <person name="Takano Y."/>
            <person name="Tasumi E."/>
            <person name="Uematsu K."/>
            <person name="Yoshimura T."/>
            <person name="Itoh T."/>
            <person name="Ohkuma M."/>
            <person name="Takai K."/>
        </authorList>
    </citation>
    <scope>NUCLEOTIDE SEQUENCE [LARGE SCALE GENOMIC DNA]</scope>
    <source>
        <strain evidence="3 4">MK-D1</strain>
    </source>
</reference>
<dbReference type="Proteomes" id="UP000321408">
    <property type="component" value="Chromosome"/>
</dbReference>
<dbReference type="Gene3D" id="3.40.50.300">
    <property type="entry name" value="P-loop containing nucleotide triphosphate hydrolases"/>
    <property type="match status" value="1"/>
</dbReference>
<evidence type="ECO:0000313" key="4">
    <source>
        <dbReference type="Proteomes" id="UP000321408"/>
    </source>
</evidence>
<dbReference type="PANTHER" id="PTHR11259">
    <property type="entry name" value="RAS-RELATED GTP BINDING RAG/GTR YEAST"/>
    <property type="match status" value="1"/>
</dbReference>
<evidence type="ECO:0000256" key="1">
    <source>
        <dbReference type="ARBA" id="ARBA00022741"/>
    </source>
</evidence>
<accession>A0A5B9DB51</accession>
<dbReference type="GO" id="GO:0005525">
    <property type="term" value="F:GTP binding"/>
    <property type="evidence" value="ECO:0007669"/>
    <property type="project" value="UniProtKB-KW"/>
</dbReference>
<dbReference type="GO" id="GO:0003924">
    <property type="term" value="F:GTPase activity"/>
    <property type="evidence" value="ECO:0007669"/>
    <property type="project" value="TreeGrafter"/>
</dbReference>
<dbReference type="AlphaFoldDB" id="A0A5B9DB51"/>
<organism evidence="3 4">
    <name type="scientific">Promethearchaeum syntrophicum</name>
    <dbReference type="NCBI Taxonomy" id="2594042"/>
    <lineage>
        <taxon>Archaea</taxon>
        <taxon>Promethearchaeati</taxon>
        <taxon>Promethearchaeota</taxon>
        <taxon>Promethearchaeia</taxon>
        <taxon>Promethearchaeales</taxon>
        <taxon>Promethearchaeaceae</taxon>
        <taxon>Promethearchaeum</taxon>
    </lineage>
</organism>
<keyword evidence="1" id="KW-0547">Nucleotide-binding</keyword>
<dbReference type="GO" id="GO:0005764">
    <property type="term" value="C:lysosome"/>
    <property type="evidence" value="ECO:0007669"/>
    <property type="project" value="TreeGrafter"/>
</dbReference>
<dbReference type="InterPro" id="IPR027417">
    <property type="entry name" value="P-loop_NTPase"/>
</dbReference>
<dbReference type="PROSITE" id="PS51417">
    <property type="entry name" value="ARF"/>
    <property type="match status" value="1"/>
</dbReference>
<dbReference type="SUPFAM" id="SSF52540">
    <property type="entry name" value="P-loop containing nucleoside triphosphate hydrolases"/>
    <property type="match status" value="1"/>
</dbReference>
<sequence length="471" mass="54477">MVETKDFSSKNETSSTIILSVFEKEGPVPKICVPDIISEDNRMIIAMKSISLLMGEQIYQGGNFFDSVKYFGILPFPDLELTGLTYFFLIKDESARGKAKAATISLLVEDKRSYFLYENTKQLSIMLAETAKLLAYEGVSHEEIGDLINSLAQKVENYISEVNTPIELSRKLKVLFVGLGNSGKTSYLRALHEKFSELTEIRPTKGIERSEINVLGHQIMDWDLGGQEKYRRSYIKNADLYLYDTNLLFYFIDIRDDNRFEESFEYFGKLIGILRAFNQYPPIIINFHKMDPDISDTPELKAKLEKLKKKFTEFSTGFTIHFFNTSIFEAYSLNKSFSEGINALSPNKEIFAAQLQWFASKLNAQAMLLLNESSLILSDYAIDKDIELVSEISAPHFQNLFRTFTDFKLITKNQALWQMENSMVLFNHFNLDDNSLYLLTLTNNEENIRKKFERHFPKFKERIKLLIQTYL</sequence>
<keyword evidence="2" id="KW-0342">GTP-binding</keyword>
<proteinExistence type="predicted"/>
<dbReference type="EMBL" id="CP042905">
    <property type="protein sequence ID" value="QEE16479.1"/>
    <property type="molecule type" value="Genomic_DNA"/>
</dbReference>
<evidence type="ECO:0000256" key="2">
    <source>
        <dbReference type="ARBA" id="ARBA00023134"/>
    </source>
</evidence>
<dbReference type="KEGG" id="psyt:DSAG12_02309"/>
<dbReference type="PANTHER" id="PTHR11259:SF2">
    <property type="entry name" value="GH16429P"/>
    <property type="match status" value="1"/>
</dbReference>
<keyword evidence="4" id="KW-1185">Reference proteome</keyword>
<dbReference type="GO" id="GO:0009267">
    <property type="term" value="P:cellular response to starvation"/>
    <property type="evidence" value="ECO:0007669"/>
    <property type="project" value="TreeGrafter"/>
</dbReference>
<dbReference type="InterPro" id="IPR006762">
    <property type="entry name" value="Gtr1_RagA"/>
</dbReference>
<dbReference type="Pfam" id="PF04670">
    <property type="entry name" value="Gtr1_RagA"/>
    <property type="match status" value="1"/>
</dbReference>
<protein>
    <submittedName>
        <fullName evidence="3">ADP-ribosylation factor-like protein</fullName>
    </submittedName>
</protein>
<dbReference type="RefSeq" id="WP_147663355.1">
    <property type="nucleotide sequence ID" value="NZ_CP042905.2"/>
</dbReference>
<evidence type="ECO:0000313" key="3">
    <source>
        <dbReference type="EMBL" id="QEE16479.1"/>
    </source>
</evidence>
<reference evidence="3 4" key="1">
    <citation type="journal article" date="2020" name="Nature">
        <title>Isolation of an archaeon at the prokaryote-eukaryote interface.</title>
        <authorList>
            <person name="Imachi H."/>
            <person name="Nobu M.K."/>
            <person name="Nakahara N."/>
            <person name="Morono Y."/>
            <person name="Ogawara M."/>
            <person name="Takaki Y."/>
            <person name="Takano Y."/>
            <person name="Uematsu K."/>
            <person name="Ikuta T."/>
            <person name="Ito M."/>
            <person name="Matsui Y."/>
            <person name="Miyazaki M."/>
            <person name="Murata K."/>
            <person name="Saito Y."/>
            <person name="Sakai S."/>
            <person name="Song C."/>
            <person name="Tasumi E."/>
            <person name="Yamanaka Y."/>
            <person name="Yamaguchi T."/>
            <person name="Kamagata Y."/>
            <person name="Tamaki H."/>
            <person name="Takai K."/>
        </authorList>
    </citation>
    <scope>NUCLEOTIDE SEQUENCE [LARGE SCALE GENOMIC DNA]</scope>
    <source>
        <strain evidence="3 4">MK-D1</strain>
    </source>
</reference>
<dbReference type="OrthoDB" id="49590at2157"/>
<name>A0A5B9DB51_9ARCH</name>
<dbReference type="GO" id="GO:1904263">
    <property type="term" value="P:positive regulation of TORC1 signaling"/>
    <property type="evidence" value="ECO:0007669"/>
    <property type="project" value="TreeGrafter"/>
</dbReference>
<dbReference type="GO" id="GO:1990131">
    <property type="term" value="C:Gtr1-Gtr2 GTPase complex"/>
    <property type="evidence" value="ECO:0007669"/>
    <property type="project" value="TreeGrafter"/>
</dbReference>
<gene>
    <name evidence="3" type="ORF">DSAG12_02309</name>
</gene>
<dbReference type="GeneID" id="41330297"/>